<dbReference type="NCBIfam" id="TIGR01512">
    <property type="entry name" value="ATPase-IB2_Cd"/>
    <property type="match status" value="1"/>
</dbReference>
<dbReference type="CDD" id="cd00371">
    <property type="entry name" value="HMA"/>
    <property type="match status" value="1"/>
</dbReference>
<evidence type="ECO:0000256" key="4">
    <source>
        <dbReference type="ARBA" id="ARBA00022475"/>
    </source>
</evidence>
<dbReference type="PRINTS" id="PR00941">
    <property type="entry name" value="CDATPASE"/>
</dbReference>
<dbReference type="InterPro" id="IPR027256">
    <property type="entry name" value="P-typ_ATPase_IB"/>
</dbReference>
<dbReference type="GO" id="GO:0005886">
    <property type="term" value="C:plasma membrane"/>
    <property type="evidence" value="ECO:0007669"/>
    <property type="project" value="UniProtKB-SubCell"/>
</dbReference>
<feature type="transmembrane region" description="Helical" evidence="15">
    <location>
        <begin position="800"/>
        <end position="818"/>
    </location>
</feature>
<evidence type="ECO:0000256" key="11">
    <source>
        <dbReference type="ARBA" id="ARBA00022967"/>
    </source>
</evidence>
<dbReference type="SUPFAM" id="SSF81665">
    <property type="entry name" value="Calcium ATPase, transmembrane domain M"/>
    <property type="match status" value="1"/>
</dbReference>
<dbReference type="NCBIfam" id="TIGR01525">
    <property type="entry name" value="ATPase-IB_hvy"/>
    <property type="match status" value="1"/>
</dbReference>
<keyword evidence="7 15" id="KW-0479">Metal-binding</keyword>
<keyword evidence="14 15" id="KW-0472">Membrane</keyword>
<evidence type="ECO:0000256" key="2">
    <source>
        <dbReference type="ARBA" id="ARBA00006024"/>
    </source>
</evidence>
<dbReference type="SFLD" id="SFLDG00002">
    <property type="entry name" value="C1.7:_P-type_atpase_like"/>
    <property type="match status" value="1"/>
</dbReference>
<dbReference type="InterPro" id="IPR023298">
    <property type="entry name" value="ATPase_P-typ_TM_dom_sf"/>
</dbReference>
<dbReference type="Gene3D" id="3.30.70.100">
    <property type="match status" value="1"/>
</dbReference>
<evidence type="ECO:0000259" key="16">
    <source>
        <dbReference type="PROSITE" id="PS50846"/>
    </source>
</evidence>
<evidence type="ECO:0000256" key="6">
    <source>
        <dbReference type="ARBA" id="ARBA00022692"/>
    </source>
</evidence>
<dbReference type="NCBIfam" id="TIGR01511">
    <property type="entry name" value="ATPase-IB1_Cu"/>
    <property type="match status" value="1"/>
</dbReference>
<feature type="transmembrane region" description="Helical" evidence="15">
    <location>
        <begin position="778"/>
        <end position="794"/>
    </location>
</feature>
<feature type="domain" description="HMA" evidence="16">
    <location>
        <begin position="109"/>
        <end position="175"/>
    </location>
</feature>
<keyword evidence="13" id="KW-0406">Ion transport</keyword>
<dbReference type="InterPro" id="IPR023214">
    <property type="entry name" value="HAD_sf"/>
</dbReference>
<dbReference type="RefSeq" id="WP_156227819.1">
    <property type="nucleotide sequence ID" value="NZ_CP046415.1"/>
</dbReference>
<evidence type="ECO:0000256" key="14">
    <source>
        <dbReference type="ARBA" id="ARBA00023136"/>
    </source>
</evidence>
<keyword evidence="6 15" id="KW-0812">Transmembrane</keyword>
<evidence type="ECO:0000256" key="9">
    <source>
        <dbReference type="ARBA" id="ARBA00022840"/>
    </source>
</evidence>
<dbReference type="Gene3D" id="3.40.50.1000">
    <property type="entry name" value="HAD superfamily/HAD-like"/>
    <property type="match status" value="1"/>
</dbReference>
<feature type="transmembrane region" description="Helical" evidence="15">
    <location>
        <begin position="443"/>
        <end position="465"/>
    </location>
</feature>
<accession>A0A6I6CWV1</accession>
<gene>
    <name evidence="17" type="primary">cadA</name>
    <name evidence="17" type="ORF">GM160_02265</name>
</gene>
<dbReference type="CDD" id="cd02079">
    <property type="entry name" value="P-type_ATPase_HM"/>
    <property type="match status" value="1"/>
</dbReference>
<evidence type="ECO:0000256" key="1">
    <source>
        <dbReference type="ARBA" id="ARBA00004651"/>
    </source>
</evidence>
<organism evidence="17 18">
    <name type="scientific">Guyparkeria halophila</name>
    <dbReference type="NCBI Taxonomy" id="47960"/>
    <lineage>
        <taxon>Bacteria</taxon>
        <taxon>Pseudomonadati</taxon>
        <taxon>Pseudomonadota</taxon>
        <taxon>Gammaproteobacteria</taxon>
        <taxon>Chromatiales</taxon>
        <taxon>Thioalkalibacteraceae</taxon>
        <taxon>Guyparkeria</taxon>
    </lineage>
</organism>
<dbReference type="Pfam" id="PF00403">
    <property type="entry name" value="HMA"/>
    <property type="match status" value="1"/>
</dbReference>
<dbReference type="FunFam" id="2.70.150.10:FF:000002">
    <property type="entry name" value="Copper-transporting ATPase 1, putative"/>
    <property type="match status" value="1"/>
</dbReference>
<dbReference type="AlphaFoldDB" id="A0A6I6CWV1"/>
<evidence type="ECO:0000256" key="7">
    <source>
        <dbReference type="ARBA" id="ARBA00022723"/>
    </source>
</evidence>
<dbReference type="InterPro" id="IPR023299">
    <property type="entry name" value="ATPase_P-typ_cyto_dom_N"/>
</dbReference>
<dbReference type="Proteomes" id="UP000427716">
    <property type="component" value="Chromosome"/>
</dbReference>
<keyword evidence="11" id="KW-1278">Translocase</keyword>
<dbReference type="Pfam" id="PF00122">
    <property type="entry name" value="E1-E2_ATPase"/>
    <property type="match status" value="1"/>
</dbReference>
<reference evidence="17 18" key="1">
    <citation type="submission" date="2019-11" db="EMBL/GenBank/DDBJ databases">
        <authorList>
            <person name="Zhang J."/>
            <person name="Sun C."/>
        </authorList>
    </citation>
    <scope>NUCLEOTIDE SEQUENCE [LARGE SCALE GENOMIC DNA]</scope>
    <source>
        <strain evidence="18">sp2</strain>
    </source>
</reference>
<evidence type="ECO:0000256" key="10">
    <source>
        <dbReference type="ARBA" id="ARBA00022842"/>
    </source>
</evidence>
<dbReference type="PANTHER" id="PTHR43520">
    <property type="entry name" value="ATP7, ISOFORM B"/>
    <property type="match status" value="1"/>
</dbReference>
<feature type="transmembrane region" description="Helical" evidence="15">
    <location>
        <begin position="471"/>
        <end position="498"/>
    </location>
</feature>
<dbReference type="SUPFAM" id="SSF55008">
    <property type="entry name" value="HMA, heavy metal-associated domain"/>
    <property type="match status" value="1"/>
</dbReference>
<keyword evidence="3" id="KW-0813">Transport</keyword>
<dbReference type="InterPro" id="IPR036163">
    <property type="entry name" value="HMA_dom_sf"/>
</dbReference>
<dbReference type="InterPro" id="IPR044492">
    <property type="entry name" value="P_typ_ATPase_HD_dom"/>
</dbReference>
<keyword evidence="5" id="KW-0597">Phosphoprotein</keyword>
<comment type="subcellular location">
    <subcellularLocation>
        <location evidence="1">Cell membrane</location>
        <topology evidence="1">Multi-pass membrane protein</topology>
    </subcellularLocation>
</comment>
<dbReference type="GO" id="GO:0005507">
    <property type="term" value="F:copper ion binding"/>
    <property type="evidence" value="ECO:0007669"/>
    <property type="project" value="TreeGrafter"/>
</dbReference>
<dbReference type="InterPro" id="IPR008250">
    <property type="entry name" value="ATPase_P-typ_transduc_dom_A_sf"/>
</dbReference>
<keyword evidence="12 15" id="KW-1133">Transmembrane helix</keyword>
<dbReference type="PROSITE" id="PS00154">
    <property type="entry name" value="ATPASE_E1_E2"/>
    <property type="match status" value="1"/>
</dbReference>
<dbReference type="PRINTS" id="PR00119">
    <property type="entry name" value="CATATPASE"/>
</dbReference>
<keyword evidence="9 15" id="KW-0067">ATP-binding</keyword>
<dbReference type="Gene3D" id="2.70.150.10">
    <property type="entry name" value="Calcium-transporting ATPase, cytoplasmic transduction domain A"/>
    <property type="match status" value="1"/>
</dbReference>
<keyword evidence="18" id="KW-1185">Reference proteome</keyword>
<dbReference type="SFLD" id="SFLDF00027">
    <property type="entry name" value="p-type_atpase"/>
    <property type="match status" value="1"/>
</dbReference>
<feature type="transmembrane region" description="Helical" evidence="15">
    <location>
        <begin position="197"/>
        <end position="217"/>
    </location>
</feature>
<feature type="transmembrane region" description="Helical" evidence="15">
    <location>
        <begin position="290"/>
        <end position="308"/>
    </location>
</feature>
<dbReference type="Pfam" id="PF00702">
    <property type="entry name" value="Hydrolase"/>
    <property type="match status" value="1"/>
</dbReference>
<protein>
    <submittedName>
        <fullName evidence="17">Cadmium-translocating P-type ATPase</fullName>
        <ecNumber evidence="17">3.6.3.3</ecNumber>
    </submittedName>
</protein>
<keyword evidence="4 15" id="KW-1003">Cell membrane</keyword>
<dbReference type="InterPro" id="IPR018303">
    <property type="entry name" value="ATPase_P-typ_P_site"/>
</dbReference>
<evidence type="ECO:0000256" key="13">
    <source>
        <dbReference type="ARBA" id="ARBA00023065"/>
    </source>
</evidence>
<sequence>MTAEARTEARPEAAAPGGDAACFHCGLPVPTGADYRVRVLGEQREMCCPGCQAVAQAIVEADMEDYYRHRTEASPRPDDDLERVLEELAIYDRPEMQKSFVANRDGERREASLILEGIVCAACIWLSERHVRQLPGVESFSVNFTTHRAQVVWDNTRVQLSDILRAIAAIGYRAYPYDPERQDRVYRRERHDMMRRLAVAGLVYLQVMMISLSLYFGDFLDLSDQLRYFFWWVSLVLSTPIVLYSGQAFFRPAWRDLKQRRVSMDLPVSISILLAYGGSVYAVLTHSGEVYFDSVTMFIFLLLAGRFLEQGARHKAGELAESLNKLVPQVANRFESDGSVAVIPAFDLAPGDRILVRPGGPVPADGVVIEGESGINASMLTGESLPEFKRAGDRVSAGTVNTESPLVVEVDKVGQDTMVSSIVRLIDRAQSQKPRIAETADRFARKFVIGLLVTTALVTAAWLVIDPSRAFWIAVAILAITCPCSLSLATPAAIAVAVGRLTRSGLLVTRGRALEGLARVTHVVFDKTGTLTTGELMVRDMEPLADVDSARLADMVAALEQYADHPVGRALAAWGNEHAHGAAPAVTEVESASGRGVSGYVDGERVAVGNARLMDELGIALPEREAAVDELVVWVARGSTPIARAVLSDRLRDDAAEVVERLKGQGVSVWLLSGDQPDRAAMIGRHLGVDHAEGGLLPEDKMERVAALQADGGRVLMVGDGVNDAPVLACADVSMAMGGGTAVAKHSADMVLLNDRVAETAFAVGYARRTMGVIHQNLTWSVWYNAIAIPIAALGFVQPWLAAIGMSVSSIAVIGNALRLRRG</sequence>
<evidence type="ECO:0000256" key="12">
    <source>
        <dbReference type="ARBA" id="ARBA00022989"/>
    </source>
</evidence>
<dbReference type="SFLD" id="SFLDS00003">
    <property type="entry name" value="Haloacid_Dehalogenase"/>
    <property type="match status" value="1"/>
</dbReference>
<dbReference type="InterPro" id="IPR021993">
    <property type="entry name" value="ATPase-cat-bd"/>
</dbReference>
<feature type="transmembrane region" description="Helical" evidence="15">
    <location>
        <begin position="262"/>
        <end position="284"/>
    </location>
</feature>
<dbReference type="GO" id="GO:0005524">
    <property type="term" value="F:ATP binding"/>
    <property type="evidence" value="ECO:0007669"/>
    <property type="project" value="UniProtKB-UniRule"/>
</dbReference>
<dbReference type="InterPro" id="IPR059000">
    <property type="entry name" value="ATPase_P-type_domA"/>
</dbReference>
<dbReference type="InterPro" id="IPR001757">
    <property type="entry name" value="P_typ_ATPase"/>
</dbReference>
<dbReference type="SUPFAM" id="SSF56784">
    <property type="entry name" value="HAD-like"/>
    <property type="match status" value="1"/>
</dbReference>
<keyword evidence="17" id="KW-0378">Hydrolase</keyword>
<dbReference type="KEGG" id="ghl:GM160_02265"/>
<dbReference type="SUPFAM" id="SSF81653">
    <property type="entry name" value="Calcium ATPase, transduction domain A"/>
    <property type="match status" value="1"/>
</dbReference>
<dbReference type="EC" id="3.6.3.3" evidence="17"/>
<comment type="similarity">
    <text evidence="2 15">Belongs to the cation transport ATPase (P-type) (TC 3.A.3) family. Type IB subfamily.</text>
</comment>
<dbReference type="Pfam" id="PF12156">
    <property type="entry name" value="ATPase-cat_bd"/>
    <property type="match status" value="1"/>
</dbReference>
<evidence type="ECO:0000313" key="17">
    <source>
        <dbReference type="EMBL" id="QGT77810.1"/>
    </source>
</evidence>
<keyword evidence="10" id="KW-0460">Magnesium</keyword>
<dbReference type="GO" id="GO:0055070">
    <property type="term" value="P:copper ion homeostasis"/>
    <property type="evidence" value="ECO:0007669"/>
    <property type="project" value="TreeGrafter"/>
</dbReference>
<name>A0A6I6CWV1_9GAMM</name>
<dbReference type="Gene3D" id="3.40.1110.10">
    <property type="entry name" value="Calcium-transporting ATPase, cytoplasmic domain N"/>
    <property type="match status" value="1"/>
</dbReference>
<dbReference type="PROSITE" id="PS50846">
    <property type="entry name" value="HMA_2"/>
    <property type="match status" value="1"/>
</dbReference>
<evidence type="ECO:0000256" key="3">
    <source>
        <dbReference type="ARBA" id="ARBA00022448"/>
    </source>
</evidence>
<evidence type="ECO:0000313" key="18">
    <source>
        <dbReference type="Proteomes" id="UP000427716"/>
    </source>
</evidence>
<dbReference type="NCBIfam" id="TIGR01494">
    <property type="entry name" value="ATPase_P-type"/>
    <property type="match status" value="1"/>
</dbReference>
<dbReference type="GO" id="GO:0043682">
    <property type="term" value="F:P-type divalent copper transporter activity"/>
    <property type="evidence" value="ECO:0007669"/>
    <property type="project" value="TreeGrafter"/>
</dbReference>
<dbReference type="EMBL" id="CP046415">
    <property type="protein sequence ID" value="QGT77810.1"/>
    <property type="molecule type" value="Genomic_DNA"/>
</dbReference>
<evidence type="ECO:0000256" key="15">
    <source>
        <dbReference type="RuleBase" id="RU362081"/>
    </source>
</evidence>
<evidence type="ECO:0000256" key="5">
    <source>
        <dbReference type="ARBA" id="ARBA00022553"/>
    </source>
</evidence>
<keyword evidence="8 15" id="KW-0547">Nucleotide-binding</keyword>
<dbReference type="PANTHER" id="PTHR43520:SF5">
    <property type="entry name" value="CATION-TRANSPORTING P-TYPE ATPASE-RELATED"/>
    <property type="match status" value="1"/>
</dbReference>
<proteinExistence type="inferred from homology"/>
<dbReference type="InterPro" id="IPR006121">
    <property type="entry name" value="HMA_dom"/>
</dbReference>
<evidence type="ECO:0000256" key="8">
    <source>
        <dbReference type="ARBA" id="ARBA00022741"/>
    </source>
</evidence>
<feature type="transmembrane region" description="Helical" evidence="15">
    <location>
        <begin position="229"/>
        <end position="250"/>
    </location>
</feature>
<dbReference type="GO" id="GO:0016887">
    <property type="term" value="F:ATP hydrolysis activity"/>
    <property type="evidence" value="ECO:0007669"/>
    <property type="project" value="InterPro"/>
</dbReference>
<dbReference type="InterPro" id="IPR036412">
    <property type="entry name" value="HAD-like_sf"/>
</dbReference>